<dbReference type="RefSeq" id="WP_136942298.1">
    <property type="nucleotide sequence ID" value="NZ_SWKR01000002.1"/>
</dbReference>
<keyword evidence="1" id="KW-0812">Transmembrane</keyword>
<reference evidence="2 3" key="1">
    <citation type="submission" date="2019-04" db="EMBL/GenBank/DDBJ databases">
        <authorList>
            <person name="Yang Y."/>
            <person name="Wei D."/>
        </authorList>
    </citation>
    <scope>NUCLEOTIDE SEQUENCE [LARGE SCALE GENOMIC DNA]</scope>
    <source>
        <strain evidence="2 3">L-1-4w-11</strain>
    </source>
</reference>
<dbReference type="EMBL" id="SWKR01000002">
    <property type="protein sequence ID" value="TKD50357.1"/>
    <property type="molecule type" value="Genomic_DNA"/>
</dbReference>
<keyword evidence="1" id="KW-1133">Transmembrane helix</keyword>
<dbReference type="InterPro" id="IPR021836">
    <property type="entry name" value="DUF3429"/>
</dbReference>
<name>A0A4U1L0S0_9SPHN</name>
<sequence>MADPTTAPPAARYLGFAGLLPQLLALAAAYSGVPEWRFAAQALGFAYAALILSFLGGLWWGLAAAAGARAPGWVYGAAVVPSLVALAGCVPWAIGATWPGPSMLMLGLALVASLAVDRRLAALDLAPAWWLRLRTPLSLGLGACTLGIAIYA</sequence>
<organism evidence="2 3">
    <name type="scientific">Sphingomonas baiyangensis</name>
    <dbReference type="NCBI Taxonomy" id="2572576"/>
    <lineage>
        <taxon>Bacteria</taxon>
        <taxon>Pseudomonadati</taxon>
        <taxon>Pseudomonadota</taxon>
        <taxon>Alphaproteobacteria</taxon>
        <taxon>Sphingomonadales</taxon>
        <taxon>Sphingomonadaceae</taxon>
        <taxon>Sphingomonas</taxon>
    </lineage>
</organism>
<dbReference type="Proteomes" id="UP000309138">
    <property type="component" value="Unassembled WGS sequence"/>
</dbReference>
<feature type="transmembrane region" description="Helical" evidence="1">
    <location>
        <begin position="129"/>
        <end position="151"/>
    </location>
</feature>
<feature type="transmembrane region" description="Helical" evidence="1">
    <location>
        <begin position="73"/>
        <end position="94"/>
    </location>
</feature>
<dbReference type="OrthoDB" id="5297436at2"/>
<gene>
    <name evidence="2" type="ORF">FBR43_05965</name>
</gene>
<protein>
    <submittedName>
        <fullName evidence="2">DUF3429 domain-containing protein</fullName>
    </submittedName>
</protein>
<dbReference type="PANTHER" id="PTHR15887">
    <property type="entry name" value="TRANSMEMBRANE PROTEIN 69"/>
    <property type="match status" value="1"/>
</dbReference>
<accession>A0A4U1L0S0</accession>
<evidence type="ECO:0000313" key="2">
    <source>
        <dbReference type="EMBL" id="TKD50357.1"/>
    </source>
</evidence>
<feature type="transmembrane region" description="Helical" evidence="1">
    <location>
        <begin position="45"/>
        <end position="66"/>
    </location>
</feature>
<keyword evidence="3" id="KW-1185">Reference proteome</keyword>
<feature type="transmembrane region" description="Helical" evidence="1">
    <location>
        <begin position="100"/>
        <end position="117"/>
    </location>
</feature>
<dbReference type="Pfam" id="PF11911">
    <property type="entry name" value="DUF3429"/>
    <property type="match status" value="1"/>
</dbReference>
<proteinExistence type="predicted"/>
<evidence type="ECO:0000256" key="1">
    <source>
        <dbReference type="SAM" id="Phobius"/>
    </source>
</evidence>
<dbReference type="PANTHER" id="PTHR15887:SF1">
    <property type="entry name" value="TRANSMEMBRANE PROTEIN 69"/>
    <property type="match status" value="1"/>
</dbReference>
<dbReference type="AlphaFoldDB" id="A0A4U1L0S0"/>
<evidence type="ECO:0000313" key="3">
    <source>
        <dbReference type="Proteomes" id="UP000309138"/>
    </source>
</evidence>
<keyword evidence="1" id="KW-0472">Membrane</keyword>
<comment type="caution">
    <text evidence="2">The sequence shown here is derived from an EMBL/GenBank/DDBJ whole genome shotgun (WGS) entry which is preliminary data.</text>
</comment>